<feature type="non-terminal residue" evidence="1">
    <location>
        <position position="65"/>
    </location>
</feature>
<sequence length="65" mass="7001">LEIKNCPGPMSAAQMTEAERRAPGITTGASRVPLSIDEARLEARSSLEADSTLYKVLGKHPVESY</sequence>
<proteinExistence type="predicted"/>
<gene>
    <name evidence="1" type="ORF">GGX14DRAFT_314890</name>
</gene>
<feature type="non-terminal residue" evidence="1">
    <location>
        <position position="1"/>
    </location>
</feature>
<dbReference type="Proteomes" id="UP001219525">
    <property type="component" value="Unassembled WGS sequence"/>
</dbReference>
<accession>A0AAD6VWL6</accession>
<organism evidence="1 2">
    <name type="scientific">Mycena pura</name>
    <dbReference type="NCBI Taxonomy" id="153505"/>
    <lineage>
        <taxon>Eukaryota</taxon>
        <taxon>Fungi</taxon>
        <taxon>Dikarya</taxon>
        <taxon>Basidiomycota</taxon>
        <taxon>Agaricomycotina</taxon>
        <taxon>Agaricomycetes</taxon>
        <taxon>Agaricomycetidae</taxon>
        <taxon>Agaricales</taxon>
        <taxon>Marasmiineae</taxon>
        <taxon>Mycenaceae</taxon>
        <taxon>Mycena</taxon>
    </lineage>
</organism>
<dbReference type="AlphaFoldDB" id="A0AAD6VWL6"/>
<comment type="caution">
    <text evidence="1">The sequence shown here is derived from an EMBL/GenBank/DDBJ whole genome shotgun (WGS) entry which is preliminary data.</text>
</comment>
<evidence type="ECO:0000313" key="2">
    <source>
        <dbReference type="Proteomes" id="UP001219525"/>
    </source>
</evidence>
<dbReference type="EMBL" id="JARJCW010000010">
    <property type="protein sequence ID" value="KAJ7220048.1"/>
    <property type="molecule type" value="Genomic_DNA"/>
</dbReference>
<evidence type="ECO:0000313" key="1">
    <source>
        <dbReference type="EMBL" id="KAJ7220048.1"/>
    </source>
</evidence>
<protein>
    <submittedName>
        <fullName evidence="1">Uncharacterized protein</fullName>
    </submittedName>
</protein>
<keyword evidence="2" id="KW-1185">Reference proteome</keyword>
<name>A0AAD6VWL6_9AGAR</name>
<reference evidence="1" key="1">
    <citation type="submission" date="2023-03" db="EMBL/GenBank/DDBJ databases">
        <title>Massive genome expansion in bonnet fungi (Mycena s.s.) driven by repeated elements and novel gene families across ecological guilds.</title>
        <authorList>
            <consortium name="Lawrence Berkeley National Laboratory"/>
            <person name="Harder C.B."/>
            <person name="Miyauchi S."/>
            <person name="Viragh M."/>
            <person name="Kuo A."/>
            <person name="Thoen E."/>
            <person name="Andreopoulos B."/>
            <person name="Lu D."/>
            <person name="Skrede I."/>
            <person name="Drula E."/>
            <person name="Henrissat B."/>
            <person name="Morin E."/>
            <person name="Kohler A."/>
            <person name="Barry K."/>
            <person name="LaButti K."/>
            <person name="Morin E."/>
            <person name="Salamov A."/>
            <person name="Lipzen A."/>
            <person name="Mereny Z."/>
            <person name="Hegedus B."/>
            <person name="Baldrian P."/>
            <person name="Stursova M."/>
            <person name="Weitz H."/>
            <person name="Taylor A."/>
            <person name="Grigoriev I.V."/>
            <person name="Nagy L.G."/>
            <person name="Martin F."/>
            <person name="Kauserud H."/>
        </authorList>
    </citation>
    <scope>NUCLEOTIDE SEQUENCE</scope>
    <source>
        <strain evidence="1">9144</strain>
    </source>
</reference>